<dbReference type="PANTHER" id="PTHR31917">
    <property type="entry name" value="AGENET DOMAIN-CONTAINING PROTEIN-RELATED"/>
    <property type="match status" value="1"/>
</dbReference>
<dbReference type="Proteomes" id="UP001652623">
    <property type="component" value="Chromosome 1"/>
</dbReference>
<organism evidence="2 3">
    <name type="scientific">Ziziphus jujuba</name>
    <name type="common">Chinese jujube</name>
    <name type="synonym">Ziziphus sativa</name>
    <dbReference type="NCBI Taxonomy" id="326968"/>
    <lineage>
        <taxon>Eukaryota</taxon>
        <taxon>Viridiplantae</taxon>
        <taxon>Streptophyta</taxon>
        <taxon>Embryophyta</taxon>
        <taxon>Tracheophyta</taxon>
        <taxon>Spermatophyta</taxon>
        <taxon>Magnoliopsida</taxon>
        <taxon>eudicotyledons</taxon>
        <taxon>Gunneridae</taxon>
        <taxon>Pentapetalae</taxon>
        <taxon>rosids</taxon>
        <taxon>fabids</taxon>
        <taxon>Rosales</taxon>
        <taxon>Rhamnaceae</taxon>
        <taxon>Paliureae</taxon>
        <taxon>Ziziphus</taxon>
    </lineage>
</organism>
<accession>A0A6P6FPC8</accession>
<dbReference type="PANTHER" id="PTHR31917:SF65">
    <property type="entry name" value="BINDING PROTEIN, PUTATIVE-RELATED"/>
    <property type="match status" value="1"/>
</dbReference>
<dbReference type="InParanoid" id="A0A6P6FPC8"/>
<name>A0A6P6FPC8_ZIZJJ</name>
<reference evidence="2" key="1">
    <citation type="submission" date="2025-05" db="UniProtKB">
        <authorList>
            <consortium name="RefSeq"/>
        </authorList>
    </citation>
    <scope>NUCLEOTIDE SEQUENCE [LARGE SCALE GENOMIC DNA]</scope>
</reference>
<dbReference type="SMART" id="SM00743">
    <property type="entry name" value="Agenet"/>
    <property type="match status" value="1"/>
</dbReference>
<protein>
    <submittedName>
        <fullName evidence="3">Protein AGENET DOMAIN (AGD)-CONTAINING P1</fullName>
    </submittedName>
</protein>
<gene>
    <name evidence="3" type="primary">LOC112489392</name>
</gene>
<proteinExistence type="predicted"/>
<dbReference type="Pfam" id="PF05641">
    <property type="entry name" value="Agenet"/>
    <property type="match status" value="1"/>
</dbReference>
<feature type="domain" description="Agenet" evidence="1">
    <location>
        <begin position="78"/>
        <end position="134"/>
    </location>
</feature>
<evidence type="ECO:0000313" key="3">
    <source>
        <dbReference type="RefSeq" id="XP_024923603.1"/>
    </source>
</evidence>
<evidence type="ECO:0000313" key="2">
    <source>
        <dbReference type="Proteomes" id="UP001652623"/>
    </source>
</evidence>
<sequence>MANRVRPVVEICKKEEGSQEIYYQLGSILDAISNGNSNGQQYCKVEYRVRNADNTTSMVTEVVAASDIRPQPEPPATAEFSVSQKVNVYKNGGWRVGNVTAKVDQLNYIVRFLGSGNEEMFLRHSLRLHQDWVNGNWI</sequence>
<dbReference type="InterPro" id="IPR008395">
    <property type="entry name" value="Agenet-like_dom"/>
</dbReference>
<evidence type="ECO:0000259" key="1">
    <source>
        <dbReference type="SMART" id="SM00743"/>
    </source>
</evidence>
<dbReference type="KEGG" id="zju:112489392"/>
<reference evidence="3" key="2">
    <citation type="submission" date="2025-08" db="UniProtKB">
        <authorList>
            <consortium name="RefSeq"/>
        </authorList>
    </citation>
    <scope>IDENTIFICATION</scope>
    <source>
        <tissue evidence="3">Seedling</tissue>
    </source>
</reference>
<dbReference type="AlphaFoldDB" id="A0A6P6FPC8"/>
<dbReference type="RefSeq" id="XP_024923603.1">
    <property type="nucleotide sequence ID" value="XM_025067835.1"/>
</dbReference>
<dbReference type="GeneID" id="112489392"/>
<keyword evidence="2" id="KW-1185">Reference proteome</keyword>
<dbReference type="InterPro" id="IPR014002">
    <property type="entry name" value="Agenet_dom_plant"/>
</dbReference>